<feature type="transmembrane region" description="Helical" evidence="1">
    <location>
        <begin position="75"/>
        <end position="97"/>
    </location>
</feature>
<dbReference type="AlphaFoldDB" id="K2FBC2"/>
<keyword evidence="1" id="KW-1133">Transmembrane helix</keyword>
<accession>K2FBC2</accession>
<keyword evidence="1" id="KW-0472">Membrane</keyword>
<dbReference type="EMBL" id="AMFJ01000334">
    <property type="protein sequence ID" value="EKE28426.1"/>
    <property type="molecule type" value="Genomic_DNA"/>
</dbReference>
<sequence>MKKAVTEDVKKMNKQEIIYSAVVEKELLHNWLVQREQLRTLKELNDTMKEMTLVLKQFENHQFLEIHRSKWKIMLYNLSLWMLFAIWTVLWLMLLSWSTYHFFKDSPAIKSAIENQLKMRQFDIQNIKDKVKTEISKENPVNIQEIKDKVKKEVKTELSTEASNIETGNTNTWISIWK</sequence>
<comment type="caution">
    <text evidence="2">The sequence shown here is derived from an EMBL/GenBank/DDBJ whole genome shotgun (WGS) entry which is preliminary data.</text>
</comment>
<gene>
    <name evidence="2" type="ORF">ACD_3C00060G0006</name>
</gene>
<proteinExistence type="predicted"/>
<protein>
    <submittedName>
        <fullName evidence="2">Uncharacterized protein</fullName>
    </submittedName>
</protein>
<keyword evidence="1" id="KW-0812">Transmembrane</keyword>
<name>K2FBC2_9BACT</name>
<reference evidence="2" key="1">
    <citation type="journal article" date="2012" name="Science">
        <title>Fermentation, hydrogen, and sulfur metabolism in multiple uncultivated bacterial phyla.</title>
        <authorList>
            <person name="Wrighton K.C."/>
            <person name="Thomas B.C."/>
            <person name="Sharon I."/>
            <person name="Miller C.S."/>
            <person name="Castelle C.J."/>
            <person name="VerBerkmoes N.C."/>
            <person name="Wilkins M.J."/>
            <person name="Hettich R.L."/>
            <person name="Lipton M.S."/>
            <person name="Williams K.H."/>
            <person name="Long P.E."/>
            <person name="Banfield J.F."/>
        </authorList>
    </citation>
    <scope>NUCLEOTIDE SEQUENCE [LARGE SCALE GENOMIC DNA]</scope>
</reference>
<organism evidence="2">
    <name type="scientific">uncultured bacterium</name>
    <name type="common">gcode 4</name>
    <dbReference type="NCBI Taxonomy" id="1234023"/>
    <lineage>
        <taxon>Bacteria</taxon>
        <taxon>environmental samples</taxon>
    </lineage>
</organism>
<evidence type="ECO:0000256" key="1">
    <source>
        <dbReference type="SAM" id="Phobius"/>
    </source>
</evidence>
<evidence type="ECO:0000313" key="2">
    <source>
        <dbReference type="EMBL" id="EKE28426.1"/>
    </source>
</evidence>